<proteinExistence type="inferred from homology"/>
<sequence>MLKSFKAFSFSGSGVQPTKWQKRFLVITRLYQRQRDIPPYVAAGTMNRMYDRMRVVFILVGVTVFFVIFFFGEFSTHQRISRDRDAGVIVKKM</sequence>
<evidence type="ECO:0000313" key="8">
    <source>
        <dbReference type="WBParaSite" id="ACAC_0000287501-mRNA-1"/>
    </source>
</evidence>
<dbReference type="STRING" id="6313.A0A0K0CYW5"/>
<evidence type="ECO:0000256" key="5">
    <source>
        <dbReference type="ARBA" id="ARBA00023136"/>
    </source>
</evidence>
<protein>
    <submittedName>
        <fullName evidence="8">Essential MCU regulator, mitochondrial</fullName>
    </submittedName>
</protein>
<keyword evidence="7" id="KW-1185">Reference proteome</keyword>
<dbReference type="Proteomes" id="UP000035642">
    <property type="component" value="Unassembled WGS sequence"/>
</dbReference>
<dbReference type="PANTHER" id="PTHR13674">
    <property type="entry name" value="GROWTH AND TRANSFORMATION-DEPENDENT PROTEIN"/>
    <property type="match status" value="1"/>
</dbReference>
<reference evidence="8" key="2">
    <citation type="submission" date="2017-02" db="UniProtKB">
        <authorList>
            <consortium name="WormBaseParasite"/>
        </authorList>
    </citation>
    <scope>IDENTIFICATION</scope>
</reference>
<dbReference type="WBParaSite" id="ACAC_0000287501-mRNA-1">
    <property type="protein sequence ID" value="ACAC_0000287501-mRNA-1"/>
    <property type="gene ID" value="ACAC_0000287501"/>
</dbReference>
<name>A0A0K0CYW5_ANGCA</name>
<evidence type="ECO:0000313" key="7">
    <source>
        <dbReference type="Proteomes" id="UP000035642"/>
    </source>
</evidence>
<evidence type="ECO:0000256" key="2">
    <source>
        <dbReference type="ARBA" id="ARBA00007363"/>
    </source>
</evidence>
<keyword evidence="4 6" id="KW-1133">Transmembrane helix</keyword>
<dbReference type="Pfam" id="PF06388">
    <property type="entry name" value="DUF1075"/>
    <property type="match status" value="1"/>
</dbReference>
<evidence type="ECO:0000256" key="3">
    <source>
        <dbReference type="ARBA" id="ARBA00022692"/>
    </source>
</evidence>
<keyword evidence="5 6" id="KW-0472">Membrane</keyword>
<comment type="subcellular location">
    <subcellularLocation>
        <location evidence="1">Membrane</location>
        <topology evidence="1">Single-pass membrane protein</topology>
    </subcellularLocation>
</comment>
<dbReference type="InterPro" id="IPR009432">
    <property type="entry name" value="DUF1075"/>
</dbReference>
<keyword evidence="3 6" id="KW-0812">Transmembrane</keyword>
<dbReference type="PANTHER" id="PTHR13674:SF5">
    <property type="entry name" value="UPF0389 PROTEIN CG9231"/>
    <property type="match status" value="1"/>
</dbReference>
<reference evidence="7" key="1">
    <citation type="submission" date="2012-09" db="EMBL/GenBank/DDBJ databases">
        <authorList>
            <person name="Martin A.A."/>
        </authorList>
    </citation>
    <scope>NUCLEOTIDE SEQUENCE</scope>
</reference>
<accession>A0A0K0CYW5</accession>
<evidence type="ECO:0000256" key="4">
    <source>
        <dbReference type="ARBA" id="ARBA00022989"/>
    </source>
</evidence>
<dbReference type="AlphaFoldDB" id="A0A0K0CYW5"/>
<dbReference type="GO" id="GO:0016020">
    <property type="term" value="C:membrane"/>
    <property type="evidence" value="ECO:0007669"/>
    <property type="project" value="UniProtKB-SubCell"/>
</dbReference>
<comment type="similarity">
    <text evidence="2">Belongs to the UPF0389 family.</text>
</comment>
<organism evidence="7 8">
    <name type="scientific">Angiostrongylus cantonensis</name>
    <name type="common">Rat lungworm</name>
    <dbReference type="NCBI Taxonomy" id="6313"/>
    <lineage>
        <taxon>Eukaryota</taxon>
        <taxon>Metazoa</taxon>
        <taxon>Ecdysozoa</taxon>
        <taxon>Nematoda</taxon>
        <taxon>Chromadorea</taxon>
        <taxon>Rhabditida</taxon>
        <taxon>Rhabditina</taxon>
        <taxon>Rhabditomorpha</taxon>
        <taxon>Strongyloidea</taxon>
        <taxon>Metastrongylidae</taxon>
        <taxon>Angiostrongylus</taxon>
    </lineage>
</organism>
<evidence type="ECO:0000256" key="6">
    <source>
        <dbReference type="SAM" id="Phobius"/>
    </source>
</evidence>
<evidence type="ECO:0000256" key="1">
    <source>
        <dbReference type="ARBA" id="ARBA00004167"/>
    </source>
</evidence>
<feature type="transmembrane region" description="Helical" evidence="6">
    <location>
        <begin position="55"/>
        <end position="72"/>
    </location>
</feature>